<dbReference type="Proteomes" id="UP001189429">
    <property type="component" value="Unassembled WGS sequence"/>
</dbReference>
<keyword evidence="3" id="KW-1185">Reference proteome</keyword>
<name>A0ABN9TDU5_9DINO</name>
<evidence type="ECO:0000313" key="3">
    <source>
        <dbReference type="Proteomes" id="UP001189429"/>
    </source>
</evidence>
<organism evidence="2 3">
    <name type="scientific">Prorocentrum cordatum</name>
    <dbReference type="NCBI Taxonomy" id="2364126"/>
    <lineage>
        <taxon>Eukaryota</taxon>
        <taxon>Sar</taxon>
        <taxon>Alveolata</taxon>
        <taxon>Dinophyceae</taxon>
        <taxon>Prorocentrales</taxon>
        <taxon>Prorocentraceae</taxon>
        <taxon>Prorocentrum</taxon>
    </lineage>
</organism>
<sequence length="432" mass="49266">MARAAAPLPLPPLSAREPRHVCDRSVEDLEAAVRQVPVRRPAAQARPAGAPQTARGLLEVNRALIEEKKEKKALQRQSSREEFERLLERNRATTESEKSRALTRRIAERELAQCYKSKIGEKEKTRTHAYSEKLANATSSEHWPFNEGETIDRVRGEKGRALQQEMRGYLQEQRRQHPPRAEFDPLVAHNPTKVPIIQYPVSPRQGLPAIAQPPLESQATSLHWDPGKDSHLSGHPRFLQRAAKPSGRRPQSDAAALAARTLEEKVAQTKRELEATSARLVAQQLDSQDSLMVNDALKYDKDRSKAAERRRNAEFQRRQMEEKQHKAMQEAAEAKGKCVGYWGPEEKPLQDSSVARVHCGELIQQMEVDHQRRNLQRGVSLREEKKILSNALQEMVKDRSMDQQRAREERSVLTTTWGNQRKILEAKRRVAP</sequence>
<reference evidence="2" key="1">
    <citation type="submission" date="2023-10" db="EMBL/GenBank/DDBJ databases">
        <authorList>
            <person name="Chen Y."/>
            <person name="Shah S."/>
            <person name="Dougan E. K."/>
            <person name="Thang M."/>
            <person name="Chan C."/>
        </authorList>
    </citation>
    <scope>NUCLEOTIDE SEQUENCE [LARGE SCALE GENOMIC DNA]</scope>
</reference>
<feature type="coiled-coil region" evidence="1">
    <location>
        <begin position="303"/>
        <end position="337"/>
    </location>
</feature>
<proteinExistence type="predicted"/>
<comment type="caution">
    <text evidence="2">The sequence shown here is derived from an EMBL/GenBank/DDBJ whole genome shotgun (WGS) entry which is preliminary data.</text>
</comment>
<dbReference type="EMBL" id="CAUYUJ010014615">
    <property type="protein sequence ID" value="CAK0843902.1"/>
    <property type="molecule type" value="Genomic_DNA"/>
</dbReference>
<evidence type="ECO:0000256" key="1">
    <source>
        <dbReference type="SAM" id="Coils"/>
    </source>
</evidence>
<evidence type="ECO:0000313" key="2">
    <source>
        <dbReference type="EMBL" id="CAK0843902.1"/>
    </source>
</evidence>
<keyword evidence="1" id="KW-0175">Coiled coil</keyword>
<accession>A0ABN9TDU5</accession>
<protein>
    <submittedName>
        <fullName evidence="2">Uncharacterized protein</fullName>
    </submittedName>
</protein>
<gene>
    <name evidence="2" type="ORF">PCOR1329_LOCUS38104</name>
</gene>